<dbReference type="NCBIfam" id="TIGR01730">
    <property type="entry name" value="RND_mfp"/>
    <property type="match status" value="1"/>
</dbReference>
<evidence type="ECO:0000256" key="3">
    <source>
        <dbReference type="SAM" id="MobiDB-lite"/>
    </source>
</evidence>
<dbReference type="Pfam" id="PF25944">
    <property type="entry name" value="Beta-barrel_RND"/>
    <property type="match status" value="1"/>
</dbReference>
<dbReference type="PROSITE" id="PS51257">
    <property type="entry name" value="PROKAR_LIPOPROTEIN"/>
    <property type="match status" value="1"/>
</dbReference>
<dbReference type="Pfam" id="PF25876">
    <property type="entry name" value="HH_MFP_RND"/>
    <property type="match status" value="1"/>
</dbReference>
<evidence type="ECO:0000256" key="1">
    <source>
        <dbReference type="ARBA" id="ARBA00004196"/>
    </source>
</evidence>
<dbReference type="Proteomes" id="UP000515971">
    <property type="component" value="Chromosome"/>
</dbReference>
<reference evidence="8 9" key="1">
    <citation type="submission" date="2020-08" db="EMBL/GenBank/DDBJ databases">
        <title>Genome sequence of Sphingomonas lutea KCTC 23642T.</title>
        <authorList>
            <person name="Hyun D.-W."/>
            <person name="Bae J.-W."/>
        </authorList>
    </citation>
    <scope>NUCLEOTIDE SEQUENCE [LARGE SCALE GENOMIC DNA]</scope>
    <source>
        <strain evidence="8 9">KCTC 23642</strain>
    </source>
</reference>
<dbReference type="Gene3D" id="2.40.420.20">
    <property type="match status" value="1"/>
</dbReference>
<dbReference type="Gene3D" id="2.40.30.170">
    <property type="match status" value="1"/>
</dbReference>
<keyword evidence="9" id="KW-1185">Reference proteome</keyword>
<feature type="domain" description="Multidrug resistance protein MdtA-like barrel-sandwich hybrid" evidence="5">
    <location>
        <begin position="80"/>
        <end position="220"/>
    </location>
</feature>
<evidence type="ECO:0000313" key="9">
    <source>
        <dbReference type="Proteomes" id="UP000515971"/>
    </source>
</evidence>
<sequence length="413" mass="43596">MILQDERRTPKRRPFRNLLAVASAAVLLASCGGGEEAEAGGPGGRGGPRGPTQVGFVVVKPGSAAIQQSLPGRVAAYQVSEVRPQVSGVILRRLFREGSFVRQGQTLYQIDPSVYNAQAAQAQAALQSSRATAEAARTRASRYRPLAEMEAISKQEYTDALAQARQADAAVAQSAAALRSAQIDQRFTRVPAPISGRISLSNFTEGALVTANQADALATIARLDPVFVDIQQSAADLLNLRQALARGGTAPTTAQVRLKLPDGSYYGYSGTVEFSQVLVNQETGTVTLRARFANPQSLLLPGMFVTAEFAQAVNTAAFLVPQQAVTRDPRGNATLFVVGPGNRAVQRVVVADRTQGTNWVVTQGLAPGERVITQGLNNLRDGAEIRPVPASAPQRLRPPGVGAAGANANRTGR</sequence>
<dbReference type="InterPro" id="IPR058624">
    <property type="entry name" value="MdtA-like_HH"/>
</dbReference>
<dbReference type="PANTHER" id="PTHR30158:SF3">
    <property type="entry name" value="MULTIDRUG EFFLUX PUMP SUBUNIT ACRA-RELATED"/>
    <property type="match status" value="1"/>
</dbReference>
<feature type="domain" description="Multidrug resistance protein MdtA-like beta-barrel" evidence="6">
    <location>
        <begin position="225"/>
        <end position="309"/>
    </location>
</feature>
<dbReference type="SUPFAM" id="SSF111369">
    <property type="entry name" value="HlyD-like secretion proteins"/>
    <property type="match status" value="1"/>
</dbReference>
<feature type="region of interest" description="Disordered" evidence="3">
    <location>
        <begin position="389"/>
        <end position="413"/>
    </location>
</feature>
<dbReference type="PANTHER" id="PTHR30158">
    <property type="entry name" value="ACRA/E-RELATED COMPONENT OF DRUG EFFLUX TRANSPORTER"/>
    <property type="match status" value="1"/>
</dbReference>
<dbReference type="RefSeq" id="WP_187537001.1">
    <property type="nucleotide sequence ID" value="NZ_BAABJT010000001.1"/>
</dbReference>
<dbReference type="GO" id="GO:0022857">
    <property type="term" value="F:transmembrane transporter activity"/>
    <property type="evidence" value="ECO:0007669"/>
    <property type="project" value="InterPro"/>
</dbReference>
<dbReference type="Pfam" id="PF25967">
    <property type="entry name" value="RND-MFP_C"/>
    <property type="match status" value="1"/>
</dbReference>
<dbReference type="GO" id="GO:0046677">
    <property type="term" value="P:response to antibiotic"/>
    <property type="evidence" value="ECO:0007669"/>
    <property type="project" value="TreeGrafter"/>
</dbReference>
<evidence type="ECO:0000256" key="2">
    <source>
        <dbReference type="ARBA" id="ARBA00009477"/>
    </source>
</evidence>
<dbReference type="FunFam" id="2.40.420.20:FF:000001">
    <property type="entry name" value="Efflux RND transporter periplasmic adaptor subunit"/>
    <property type="match status" value="1"/>
</dbReference>
<dbReference type="GO" id="GO:0005886">
    <property type="term" value="C:plasma membrane"/>
    <property type="evidence" value="ECO:0007669"/>
    <property type="project" value="TreeGrafter"/>
</dbReference>
<dbReference type="InterPro" id="IPR006143">
    <property type="entry name" value="RND_pump_MFP"/>
</dbReference>
<dbReference type="InterPro" id="IPR058627">
    <property type="entry name" value="MdtA-like_C"/>
</dbReference>
<dbReference type="Pfam" id="PF25917">
    <property type="entry name" value="BSH_RND"/>
    <property type="match status" value="1"/>
</dbReference>
<evidence type="ECO:0000313" key="8">
    <source>
        <dbReference type="EMBL" id="QNN66409.1"/>
    </source>
</evidence>
<accession>A0A7G9SEY4</accession>
<feature type="domain" description="Multidrug resistance protein MdtA-like alpha-helical hairpin" evidence="4">
    <location>
        <begin position="119"/>
        <end position="188"/>
    </location>
</feature>
<proteinExistence type="inferred from homology"/>
<name>A0A7G9SEY4_9SPHN</name>
<dbReference type="AlphaFoldDB" id="A0A7G9SEY4"/>
<evidence type="ECO:0000259" key="7">
    <source>
        <dbReference type="Pfam" id="PF25967"/>
    </source>
</evidence>
<organism evidence="8 9">
    <name type="scientific">Sphingomonas lutea</name>
    <dbReference type="NCBI Taxonomy" id="1045317"/>
    <lineage>
        <taxon>Bacteria</taxon>
        <taxon>Pseudomonadati</taxon>
        <taxon>Pseudomonadota</taxon>
        <taxon>Alphaproteobacteria</taxon>
        <taxon>Sphingomonadales</taxon>
        <taxon>Sphingomonadaceae</taxon>
        <taxon>Sphingomonas</taxon>
    </lineage>
</organism>
<dbReference type="EMBL" id="CP060718">
    <property type="protein sequence ID" value="QNN66409.1"/>
    <property type="molecule type" value="Genomic_DNA"/>
</dbReference>
<evidence type="ECO:0000259" key="6">
    <source>
        <dbReference type="Pfam" id="PF25944"/>
    </source>
</evidence>
<feature type="domain" description="Multidrug resistance protein MdtA-like C-terminal permuted SH3" evidence="7">
    <location>
        <begin position="317"/>
        <end position="377"/>
    </location>
</feature>
<evidence type="ECO:0000259" key="4">
    <source>
        <dbReference type="Pfam" id="PF25876"/>
    </source>
</evidence>
<dbReference type="InterPro" id="IPR058625">
    <property type="entry name" value="MdtA-like_BSH"/>
</dbReference>
<dbReference type="InterPro" id="IPR058626">
    <property type="entry name" value="MdtA-like_b-barrel"/>
</dbReference>
<comment type="subcellular location">
    <subcellularLocation>
        <location evidence="1">Cell envelope</location>
    </subcellularLocation>
</comment>
<feature type="compositionally biased region" description="Low complexity" evidence="3">
    <location>
        <begin position="404"/>
        <end position="413"/>
    </location>
</feature>
<dbReference type="GO" id="GO:0030313">
    <property type="term" value="C:cell envelope"/>
    <property type="evidence" value="ECO:0007669"/>
    <property type="project" value="UniProtKB-SubCell"/>
</dbReference>
<comment type="similarity">
    <text evidence="2">Belongs to the membrane fusion protein (MFP) (TC 8.A.1) family.</text>
</comment>
<dbReference type="Gene3D" id="1.10.287.470">
    <property type="entry name" value="Helix hairpin bin"/>
    <property type="match status" value="1"/>
</dbReference>
<protein>
    <submittedName>
        <fullName evidence="8">Efflux RND transporter periplasmic adaptor subunit</fullName>
    </submittedName>
</protein>
<evidence type="ECO:0000259" key="5">
    <source>
        <dbReference type="Pfam" id="PF25917"/>
    </source>
</evidence>
<gene>
    <name evidence="8" type="ORF">H9L13_06640</name>
</gene>
<dbReference type="KEGG" id="slut:H9L13_06640"/>
<dbReference type="Gene3D" id="2.40.50.100">
    <property type="match status" value="1"/>
</dbReference>